<dbReference type="EMBL" id="CP107006">
    <property type="protein sequence ID" value="UYQ92391.1"/>
    <property type="molecule type" value="Genomic_DNA"/>
</dbReference>
<reference evidence="1" key="1">
    <citation type="submission" date="2022-10" db="EMBL/GenBank/DDBJ databases">
        <title>Chitinophaga sp. nov., isolated from soil.</title>
        <authorList>
            <person name="Jeon C.O."/>
        </authorList>
    </citation>
    <scope>NUCLEOTIDE SEQUENCE</scope>
    <source>
        <strain evidence="1">R8</strain>
    </source>
</reference>
<keyword evidence="2" id="KW-1185">Reference proteome</keyword>
<accession>A0ABY6IYD0</accession>
<proteinExistence type="predicted"/>
<gene>
    <name evidence="1" type="ORF">MKQ68_20105</name>
</gene>
<sequence>MESKFIFHEGRRLARLLADKELSFYRFFTDADIAPENMHRYLDRFTFGELTRQKFLHGLQMTPAEFYGRPCQPPPPFCPWSGCR</sequence>
<evidence type="ECO:0000313" key="1">
    <source>
        <dbReference type="EMBL" id="UYQ92391.1"/>
    </source>
</evidence>
<dbReference type="RefSeq" id="WP_264280660.1">
    <property type="nucleotide sequence ID" value="NZ_CP107006.1"/>
</dbReference>
<evidence type="ECO:0000313" key="2">
    <source>
        <dbReference type="Proteomes" id="UP001162741"/>
    </source>
</evidence>
<dbReference type="Proteomes" id="UP001162741">
    <property type="component" value="Chromosome"/>
</dbReference>
<organism evidence="1 2">
    <name type="scientific">Chitinophaga horti</name>
    <dbReference type="NCBI Taxonomy" id="2920382"/>
    <lineage>
        <taxon>Bacteria</taxon>
        <taxon>Pseudomonadati</taxon>
        <taxon>Bacteroidota</taxon>
        <taxon>Chitinophagia</taxon>
        <taxon>Chitinophagales</taxon>
        <taxon>Chitinophagaceae</taxon>
        <taxon>Chitinophaga</taxon>
    </lineage>
</organism>
<protein>
    <submittedName>
        <fullName evidence="1">Uncharacterized protein</fullName>
    </submittedName>
</protein>
<name>A0ABY6IYD0_9BACT</name>